<dbReference type="AlphaFoldDB" id="A0A9D9I5N0"/>
<accession>A0A9D9I5N0</accession>
<evidence type="ECO:0000313" key="1">
    <source>
        <dbReference type="EMBL" id="MBO8466105.1"/>
    </source>
</evidence>
<name>A0A9D9I5N0_9BACT</name>
<gene>
    <name evidence="1" type="ORF">IAB93_08970</name>
</gene>
<dbReference type="PROSITE" id="PS51257">
    <property type="entry name" value="PROKAR_LIPOPROTEIN"/>
    <property type="match status" value="1"/>
</dbReference>
<comment type="caution">
    <text evidence="1">The sequence shown here is derived from an EMBL/GenBank/DDBJ whole genome shotgun (WGS) entry which is preliminary data.</text>
</comment>
<proteinExistence type="predicted"/>
<dbReference type="EMBL" id="JADIME010000093">
    <property type="protein sequence ID" value="MBO8466105.1"/>
    <property type="molecule type" value="Genomic_DNA"/>
</dbReference>
<organism evidence="1 2">
    <name type="scientific">Candidatus Merdivivens pullistercoris</name>
    <dbReference type="NCBI Taxonomy" id="2840873"/>
    <lineage>
        <taxon>Bacteria</taxon>
        <taxon>Pseudomonadati</taxon>
        <taxon>Bacteroidota</taxon>
        <taxon>Bacteroidia</taxon>
        <taxon>Bacteroidales</taxon>
        <taxon>Muribaculaceae</taxon>
        <taxon>Muribaculaceae incertae sedis</taxon>
        <taxon>Candidatus Merdivivens</taxon>
    </lineage>
</organism>
<reference evidence="1" key="2">
    <citation type="journal article" date="2021" name="PeerJ">
        <title>Extensive microbial diversity within the chicken gut microbiome revealed by metagenomics and culture.</title>
        <authorList>
            <person name="Gilroy R."/>
            <person name="Ravi A."/>
            <person name="Getino M."/>
            <person name="Pursley I."/>
            <person name="Horton D.L."/>
            <person name="Alikhan N.F."/>
            <person name="Baker D."/>
            <person name="Gharbi K."/>
            <person name="Hall N."/>
            <person name="Watson M."/>
            <person name="Adriaenssens E.M."/>
            <person name="Foster-Nyarko E."/>
            <person name="Jarju S."/>
            <person name="Secka A."/>
            <person name="Antonio M."/>
            <person name="Oren A."/>
            <person name="Chaudhuri R.R."/>
            <person name="La Ragione R."/>
            <person name="Hildebrand F."/>
            <person name="Pallen M.J."/>
        </authorList>
    </citation>
    <scope>NUCLEOTIDE SEQUENCE</scope>
    <source>
        <strain evidence="1">10037</strain>
    </source>
</reference>
<protein>
    <submittedName>
        <fullName evidence="1">Uncharacterized protein</fullName>
    </submittedName>
</protein>
<sequence length="154" mass="17013">MRRYIFIIIATAFLAVSCTRLQDVRVTDYAISTVENVGFTGLKVSVRLTVDNPAREFTVLSLSGTVKKSGKDFGVFGMYSPLTIESGTGQYLAPLELSLAESVSPFEMLGLISSMNSDEFTVDALFRIKYPSGVKGRLKLHDIPLDELMSYIVR</sequence>
<evidence type="ECO:0000313" key="2">
    <source>
        <dbReference type="Proteomes" id="UP000823597"/>
    </source>
</evidence>
<reference evidence="1" key="1">
    <citation type="submission" date="2020-10" db="EMBL/GenBank/DDBJ databases">
        <authorList>
            <person name="Gilroy R."/>
        </authorList>
    </citation>
    <scope>NUCLEOTIDE SEQUENCE</scope>
    <source>
        <strain evidence="1">10037</strain>
    </source>
</reference>
<dbReference type="Proteomes" id="UP000823597">
    <property type="component" value="Unassembled WGS sequence"/>
</dbReference>